<organism evidence="1 2">
    <name type="scientific">Purpureocillium lilacinum</name>
    <name type="common">Paecilomyces lilacinus</name>
    <dbReference type="NCBI Taxonomy" id="33203"/>
    <lineage>
        <taxon>Eukaryota</taxon>
        <taxon>Fungi</taxon>
        <taxon>Dikarya</taxon>
        <taxon>Ascomycota</taxon>
        <taxon>Pezizomycotina</taxon>
        <taxon>Sordariomycetes</taxon>
        <taxon>Hypocreomycetidae</taxon>
        <taxon>Hypocreales</taxon>
        <taxon>Ophiocordycipitaceae</taxon>
        <taxon>Purpureocillium</taxon>
    </lineage>
</organism>
<keyword evidence="2" id="KW-1185">Reference proteome</keyword>
<dbReference type="Proteomes" id="UP001638806">
    <property type="component" value="Unassembled WGS sequence"/>
</dbReference>
<sequence length="377" mass="40487">MLLVCRPRRRDWKPGTLRHPRTISPFTPNGDWGSRRRQAGHPPPGAAKLGISMRRAMLSLKCRLMETKTRDSLAPVAGGRKVRQERMAGARVRTPAWADEVWGSGEVVGRPHAIPCISPPPGNGPARGHDHVYALFGAAQGQQGRCEAETGDDGQPRSAAHGRPPTHPLLLLVREYPSVRSNTVQFSTGRKWTSVALRGASPGRLFPPKELDHRRLSPAILPGSHSTARARPQSHSSDPRSTCPSSPSRPPVAATAAGDKSASLPASGVSEALMIARTSRLSSPERHPTPSCPQADPLSLTPNTASSSPDIHTTTTVSAWLAHQHQHQPSFPSPSSGELLAPCRAPARLTSSLPRHTPSRMQGRMAEPVPAMVRVEP</sequence>
<comment type="caution">
    <text evidence="1">The sequence shown here is derived from an EMBL/GenBank/DDBJ whole genome shotgun (WGS) entry which is preliminary data.</text>
</comment>
<gene>
    <name evidence="1" type="ORF">ACCO45_000869</name>
</gene>
<evidence type="ECO:0000313" key="2">
    <source>
        <dbReference type="Proteomes" id="UP001638806"/>
    </source>
</evidence>
<dbReference type="EMBL" id="JBGNUJ010000002">
    <property type="protein sequence ID" value="KAL3963865.1"/>
    <property type="molecule type" value="Genomic_DNA"/>
</dbReference>
<name>A0ACC4E5E6_PURLI</name>
<evidence type="ECO:0000313" key="1">
    <source>
        <dbReference type="EMBL" id="KAL3963865.1"/>
    </source>
</evidence>
<accession>A0ACC4E5E6</accession>
<reference evidence="1" key="1">
    <citation type="submission" date="2024-12" db="EMBL/GenBank/DDBJ databases">
        <title>Comparative genomics and development of molecular markers within Purpureocillium lilacinum and among Purpureocillium species.</title>
        <authorList>
            <person name="Yeh Z.-Y."/>
            <person name="Ni N.-T."/>
            <person name="Lo P.-H."/>
            <person name="Mushyakhwo K."/>
            <person name="Lin C.-F."/>
            <person name="Nai Y.-S."/>
        </authorList>
    </citation>
    <scope>NUCLEOTIDE SEQUENCE</scope>
    <source>
        <strain evidence="1">NCHU-NPUST-175</strain>
    </source>
</reference>
<protein>
    <submittedName>
        <fullName evidence="1">Uncharacterized protein</fullName>
    </submittedName>
</protein>
<proteinExistence type="predicted"/>